<evidence type="ECO:0000256" key="1">
    <source>
        <dbReference type="ARBA" id="ARBA00022679"/>
    </source>
</evidence>
<dbReference type="CDD" id="cd03801">
    <property type="entry name" value="GT4_PimA-like"/>
    <property type="match status" value="1"/>
</dbReference>
<dbReference type="InterPro" id="IPR001296">
    <property type="entry name" value="Glyco_trans_1"/>
</dbReference>
<keyword evidence="4" id="KW-1185">Reference proteome</keyword>
<evidence type="ECO:0000313" key="3">
    <source>
        <dbReference type="EMBL" id="MBO3086544.1"/>
    </source>
</evidence>
<evidence type="ECO:0000313" key="4">
    <source>
        <dbReference type="Proteomes" id="UP000678317"/>
    </source>
</evidence>
<dbReference type="EMBL" id="JAGFBM010000010">
    <property type="protein sequence ID" value="MBO3086544.1"/>
    <property type="molecule type" value="Genomic_DNA"/>
</dbReference>
<evidence type="ECO:0000259" key="2">
    <source>
        <dbReference type="Pfam" id="PF00534"/>
    </source>
</evidence>
<dbReference type="PANTHER" id="PTHR12526">
    <property type="entry name" value="GLYCOSYLTRANSFERASE"/>
    <property type="match status" value="1"/>
</dbReference>
<dbReference type="PANTHER" id="PTHR12526:SF635">
    <property type="entry name" value="GLYCOSYL TRANSFERASE GROUP 1"/>
    <property type="match status" value="1"/>
</dbReference>
<accession>A0ABS3SLC2</accession>
<protein>
    <submittedName>
        <fullName evidence="3">Glycosyltransferase family 4 protein</fullName>
    </submittedName>
</protein>
<keyword evidence="1" id="KW-0808">Transferase</keyword>
<dbReference type="SUPFAM" id="SSF53756">
    <property type="entry name" value="UDP-Glycosyltransferase/glycogen phosphorylase"/>
    <property type="match status" value="1"/>
</dbReference>
<organism evidence="3 4">
    <name type="scientific">Cellulomonas fengjieae</name>
    <dbReference type="NCBI Taxonomy" id="2819978"/>
    <lineage>
        <taxon>Bacteria</taxon>
        <taxon>Bacillati</taxon>
        <taxon>Actinomycetota</taxon>
        <taxon>Actinomycetes</taxon>
        <taxon>Micrococcales</taxon>
        <taxon>Cellulomonadaceae</taxon>
        <taxon>Cellulomonas</taxon>
    </lineage>
</organism>
<name>A0ABS3SLC2_9CELL</name>
<reference evidence="3 4" key="1">
    <citation type="submission" date="2021-03" db="EMBL/GenBank/DDBJ databases">
        <title>novel species in genus Cellulomonas.</title>
        <authorList>
            <person name="Zhang G."/>
        </authorList>
    </citation>
    <scope>NUCLEOTIDE SEQUENCE [LARGE SCALE GENOMIC DNA]</scope>
    <source>
        <strain evidence="4">zg-ZUI188</strain>
    </source>
</reference>
<feature type="domain" description="Glycosyl transferase family 1" evidence="2">
    <location>
        <begin position="193"/>
        <end position="314"/>
    </location>
</feature>
<dbReference type="Pfam" id="PF00534">
    <property type="entry name" value="Glycos_transf_1"/>
    <property type="match status" value="1"/>
</dbReference>
<comment type="caution">
    <text evidence="3">The sequence shown here is derived from an EMBL/GenBank/DDBJ whole genome shotgun (WGS) entry which is preliminary data.</text>
</comment>
<sequence length="371" mass="40507">MAAARHHDVWVVTRPRFRTAVEAALADDPELAARLRVRYLDLPDRIRALKRRSWDVYWYYAAWQRAFARLGRTLHDELRFDVVHHVTFANDWLPCGAAQIAGPALVWGPVGGASRLPVRRLAPWLGVRGTATELVRVVASGVPRRIWGDRAARRAALVVAQNPDVAERFGPHAPVTVHPNAAFGRLPAPVRDEPHTGPVAVFAARLLAWKGGRLAIDALARPEVSTWRLDVYGTGYELAALRRRAARRGVTDRVRFLGHRPRDEVLAAFAGADAMLFPSMHDQAGWVAAEASALGCPVVCLPLGGPPVLAGRNARVVDLDGDLVGNLARELVRALAEPGTPHDSWSADRLPALVDGWYAQAVRPGTGRQGS</sequence>
<dbReference type="Proteomes" id="UP000678317">
    <property type="component" value="Unassembled WGS sequence"/>
</dbReference>
<proteinExistence type="predicted"/>
<dbReference type="Gene3D" id="3.40.50.2000">
    <property type="entry name" value="Glycogen Phosphorylase B"/>
    <property type="match status" value="2"/>
</dbReference>
<gene>
    <name evidence="3" type="ORF">J4035_18010</name>
</gene>